<evidence type="ECO:0000256" key="1">
    <source>
        <dbReference type="SAM" id="Phobius"/>
    </source>
</evidence>
<keyword evidence="1" id="KW-0472">Membrane</keyword>
<dbReference type="Proteomes" id="UP000603940">
    <property type="component" value="Unassembled WGS sequence"/>
</dbReference>
<protein>
    <submittedName>
        <fullName evidence="2">Uncharacterized protein</fullName>
    </submittedName>
</protein>
<gene>
    <name evidence="2" type="ORF">IBL25_10370</name>
</gene>
<dbReference type="RefSeq" id="WP_187778475.1">
    <property type="nucleotide sequence ID" value="NZ_JACTUZ010000035.1"/>
</dbReference>
<keyword evidence="3" id="KW-1185">Reference proteome</keyword>
<evidence type="ECO:0000313" key="3">
    <source>
        <dbReference type="Proteomes" id="UP000603940"/>
    </source>
</evidence>
<reference evidence="2 3" key="1">
    <citation type="journal article" date="2009" name="Int. J. Syst. Evol. Microbiol.">
        <title>Transfer of Teichococcus ludipueritiae and Muricoccus roseus to the genus Roseomonas, as Roseomonas ludipueritiae comb. nov. and Roseomonas rosea comb. nov., respectively, and emended description of the genus Roseomonas.</title>
        <authorList>
            <person name="Sanchez-Porro C."/>
            <person name="Gallego V."/>
            <person name="Busse H.J."/>
            <person name="Kampfer P."/>
            <person name="Ventosa A."/>
        </authorList>
    </citation>
    <scope>NUCLEOTIDE SEQUENCE [LARGE SCALE GENOMIC DNA]</scope>
    <source>
        <strain evidence="2 3">DSM 14915</strain>
    </source>
</reference>
<feature type="transmembrane region" description="Helical" evidence="1">
    <location>
        <begin position="30"/>
        <end position="48"/>
    </location>
</feature>
<keyword evidence="1" id="KW-0812">Transmembrane</keyword>
<organism evidence="2 3">
    <name type="scientific">Pseudoroseomonas ludipueritiae</name>
    <dbReference type="NCBI Taxonomy" id="198093"/>
    <lineage>
        <taxon>Bacteria</taxon>
        <taxon>Pseudomonadati</taxon>
        <taxon>Pseudomonadota</taxon>
        <taxon>Alphaproteobacteria</taxon>
        <taxon>Acetobacterales</taxon>
        <taxon>Acetobacteraceae</taxon>
        <taxon>Pseudoroseomonas</taxon>
    </lineage>
</organism>
<keyword evidence="1" id="KW-1133">Transmembrane helix</keyword>
<name>A0ABR7R6P3_9PROT</name>
<accession>A0ABR7R6P3</accession>
<proteinExistence type="predicted"/>
<dbReference type="EMBL" id="JACTUZ010000035">
    <property type="protein sequence ID" value="MBC9177343.1"/>
    <property type="molecule type" value="Genomic_DNA"/>
</dbReference>
<sequence>MQNIARFWPSAILVSGLLLAATDLPLLEGSGLAVTLGAAGFLGLLAFWRAAPAWTGPSQLVTPPARRITIRIRCSR</sequence>
<evidence type="ECO:0000313" key="2">
    <source>
        <dbReference type="EMBL" id="MBC9177343.1"/>
    </source>
</evidence>
<comment type="caution">
    <text evidence="2">The sequence shown here is derived from an EMBL/GenBank/DDBJ whole genome shotgun (WGS) entry which is preliminary data.</text>
</comment>